<keyword evidence="1" id="KW-0812">Transmembrane</keyword>
<evidence type="ECO:0000256" key="1">
    <source>
        <dbReference type="SAM" id="Phobius"/>
    </source>
</evidence>
<sequence length="64" mass="7073">MSKTVFVILTLIGFVWGVWGGFLLGPNPPLVFGWLPISVVSIIFTGIYASVINHLFFKNYGEAK</sequence>
<keyword evidence="1" id="KW-0472">Membrane</keyword>
<dbReference type="Proteomes" id="UP000199208">
    <property type="component" value="Unassembled WGS sequence"/>
</dbReference>
<protein>
    <submittedName>
        <fullName evidence="2">Uncharacterized protein</fullName>
    </submittedName>
</protein>
<gene>
    <name evidence="2" type="ORF">SAMN03080599_01073</name>
</gene>
<accession>A0A1G5RVH3</accession>
<feature type="transmembrane region" description="Helical" evidence="1">
    <location>
        <begin position="30"/>
        <end position="57"/>
    </location>
</feature>
<keyword evidence="3" id="KW-1185">Reference proteome</keyword>
<proteinExistence type="predicted"/>
<keyword evidence="1" id="KW-1133">Transmembrane helix</keyword>
<dbReference type="STRING" id="1120920.SAMN03080599_01073"/>
<evidence type="ECO:0000313" key="3">
    <source>
        <dbReference type="Proteomes" id="UP000199208"/>
    </source>
</evidence>
<name>A0A1G5RVH3_9FIRM</name>
<dbReference type="EMBL" id="FMWL01000004">
    <property type="protein sequence ID" value="SCZ78114.1"/>
    <property type="molecule type" value="Genomic_DNA"/>
</dbReference>
<evidence type="ECO:0000313" key="2">
    <source>
        <dbReference type="EMBL" id="SCZ78114.1"/>
    </source>
</evidence>
<dbReference type="RefSeq" id="WP_092589878.1">
    <property type="nucleotide sequence ID" value="NZ_FMWL01000004.1"/>
</dbReference>
<organism evidence="2 3">
    <name type="scientific">Acidaminobacter hydrogenoformans DSM 2784</name>
    <dbReference type="NCBI Taxonomy" id="1120920"/>
    <lineage>
        <taxon>Bacteria</taxon>
        <taxon>Bacillati</taxon>
        <taxon>Bacillota</taxon>
        <taxon>Clostridia</taxon>
        <taxon>Peptostreptococcales</taxon>
        <taxon>Acidaminobacteraceae</taxon>
        <taxon>Acidaminobacter</taxon>
    </lineage>
</organism>
<reference evidence="2 3" key="1">
    <citation type="submission" date="2016-10" db="EMBL/GenBank/DDBJ databases">
        <authorList>
            <person name="de Groot N.N."/>
        </authorList>
    </citation>
    <scope>NUCLEOTIDE SEQUENCE [LARGE SCALE GENOMIC DNA]</scope>
    <source>
        <strain evidence="2 3">DSM 2784</strain>
    </source>
</reference>
<dbReference type="AlphaFoldDB" id="A0A1G5RVH3"/>